<comment type="caution">
    <text evidence="2">The sequence shown here is derived from an EMBL/GenBank/DDBJ whole genome shotgun (WGS) entry which is preliminary data.</text>
</comment>
<gene>
    <name evidence="3" type="ORF">BaRGS_00003812</name>
    <name evidence="2" type="ORF">BaRGS_00021628</name>
</gene>
<organism evidence="2 4">
    <name type="scientific">Batillaria attramentaria</name>
    <dbReference type="NCBI Taxonomy" id="370345"/>
    <lineage>
        <taxon>Eukaryota</taxon>
        <taxon>Metazoa</taxon>
        <taxon>Spiralia</taxon>
        <taxon>Lophotrochozoa</taxon>
        <taxon>Mollusca</taxon>
        <taxon>Gastropoda</taxon>
        <taxon>Caenogastropoda</taxon>
        <taxon>Sorbeoconcha</taxon>
        <taxon>Cerithioidea</taxon>
        <taxon>Batillariidae</taxon>
        <taxon>Batillaria</taxon>
    </lineage>
</organism>
<dbReference type="InterPro" id="IPR050585">
    <property type="entry name" value="Xaa-Pro_dipeptidyl-ppase/CocE"/>
</dbReference>
<protein>
    <recommendedName>
        <fullName evidence="1">Peptidase S9 prolyl oligopeptidase catalytic domain-containing protein</fullName>
    </recommendedName>
</protein>
<dbReference type="SUPFAM" id="SSF53474">
    <property type="entry name" value="alpha/beta-Hydrolases"/>
    <property type="match status" value="1"/>
</dbReference>
<dbReference type="InterPro" id="IPR011042">
    <property type="entry name" value="6-blade_b-propeller_TolB-like"/>
</dbReference>
<dbReference type="EMBL" id="JACVVK020000013">
    <property type="protein sequence ID" value="KAK7504784.1"/>
    <property type="molecule type" value="Genomic_DNA"/>
</dbReference>
<accession>A0ABD0KIT5</accession>
<proteinExistence type="predicted"/>
<dbReference type="Proteomes" id="UP001519460">
    <property type="component" value="Unassembled WGS sequence"/>
</dbReference>
<dbReference type="EMBL" id="JACVVK020000169">
    <property type="protein sequence ID" value="KAK7487133.1"/>
    <property type="molecule type" value="Genomic_DNA"/>
</dbReference>
<dbReference type="PANTHER" id="PTHR43056:SF5">
    <property type="entry name" value="PEPTIDASE S9 PROLYL OLIGOPEPTIDASE CATALYTIC DOMAIN-CONTAINING PROTEIN"/>
    <property type="match status" value="1"/>
</dbReference>
<dbReference type="Gene3D" id="2.120.10.30">
    <property type="entry name" value="TolB, C-terminal domain"/>
    <property type="match status" value="1"/>
</dbReference>
<reference evidence="2" key="1">
    <citation type="submission" date="2020-09" db="EMBL/GenBank/DDBJ databases">
        <authorList>
            <person name="Won Y."/>
        </authorList>
    </citation>
    <scope>NUCLEOTIDE SEQUENCE</scope>
    <source>
        <strain evidence="2">Wonlab-2016</strain>
        <tissue evidence="2">Foot muscle</tissue>
    </source>
</reference>
<name>A0ABD0KIT5_9CAEN</name>
<dbReference type="PANTHER" id="PTHR43056">
    <property type="entry name" value="PEPTIDASE S9 PROLYL OLIGOPEPTIDASE"/>
    <property type="match status" value="1"/>
</dbReference>
<reference evidence="2" key="3">
    <citation type="submission" date="2023-01" db="EMBL/GenBank/DDBJ databases">
        <authorList>
            <person name="Patra A."/>
        </authorList>
    </citation>
    <scope>NUCLEOTIDE SEQUENCE</scope>
    <source>
        <strain evidence="2">Wonlab-2016</strain>
        <tissue evidence="2">Foot muscle</tissue>
    </source>
</reference>
<dbReference type="SUPFAM" id="SSF82171">
    <property type="entry name" value="DPP6 N-terminal domain-like"/>
    <property type="match status" value="1"/>
</dbReference>
<keyword evidence="4" id="KW-1185">Reference proteome</keyword>
<evidence type="ECO:0000313" key="3">
    <source>
        <dbReference type="EMBL" id="KAK7504784.1"/>
    </source>
</evidence>
<dbReference type="InterPro" id="IPR001375">
    <property type="entry name" value="Peptidase_S9_cat"/>
</dbReference>
<evidence type="ECO:0000259" key="1">
    <source>
        <dbReference type="Pfam" id="PF00326"/>
    </source>
</evidence>
<feature type="domain" description="Peptidase S9 prolyl oligopeptidase catalytic" evidence="1">
    <location>
        <begin position="431"/>
        <end position="637"/>
    </location>
</feature>
<dbReference type="Pfam" id="PF00326">
    <property type="entry name" value="Peptidase_S9"/>
    <property type="match status" value="1"/>
</dbReference>
<dbReference type="Gene3D" id="3.40.50.1820">
    <property type="entry name" value="alpha/beta hydrolase"/>
    <property type="match status" value="1"/>
</dbReference>
<evidence type="ECO:0000313" key="2">
    <source>
        <dbReference type="EMBL" id="KAK7487133.1"/>
    </source>
</evidence>
<dbReference type="AlphaFoldDB" id="A0ABD0KIT5"/>
<evidence type="ECO:0000313" key="4">
    <source>
        <dbReference type="Proteomes" id="UP001519460"/>
    </source>
</evidence>
<sequence>MKISPYGSWKSPVSSKLVTTSGVGLLEVKVDINKERTDDVYWTEIHFEEKGRYVVCSANKQTGKIQEWTPSGFNARTTVHEYGGGDFFVYDGAVYFSNFEDQVLYVQRSPSAKPEPVTVTSRKWRYADGVFSSQTGFIYCVREDHEVVERGEAKECVNTLVAINPQTKEQTVLAHGADFYSHPRVSPDGKQICWFQWNHPNMPWDSTEVWVACIDETGAALKTQKKVAGSQESAIEPGWTSDNKLLYVSDRSEWWNLYLVASDDDHVNVLPVPAELAGPQWTFGKTAYVADPAGSSNILLAQNYELGLVNMQTKEYTKLDTGFLYNRCLALTATGDAYFIGSSETSFPCVVRLNMNTKEKKVIKESVKNPVESGYISMPSFITWDTTEGDKSHGIFYPPQNKDFQAPEGTLPPLLVRAHGGPTGHYLANIDLKLQYFTSRGFAVLLVNYRGSTGLGRTYRHRLRRMWGIFDVDDCCTGVEYLVKQGKVDPNKVCIDGGSAGGYTTLACLTFRDTFKAGASHYGIGDIEALVADSHKFESHYEGNLMCPISEDGGKTMRERSPIHYTDCLSCPIALFQGDEDKIVLPNQSDMMYKAVKEKGLPTLYLLFEGEQHGFRKSENIQAALDAEFYFFGKVLGFELADETVKYKIDNLD</sequence>
<dbReference type="InterPro" id="IPR029058">
    <property type="entry name" value="AB_hydrolase_fold"/>
</dbReference>
<reference evidence="2 4" key="2">
    <citation type="journal article" date="2023" name="Sci. Data">
        <title>Genome assembly of the Korean intertidal mud-creeper Batillaria attramentaria.</title>
        <authorList>
            <person name="Patra A.K."/>
            <person name="Ho P.T."/>
            <person name="Jun S."/>
            <person name="Lee S.J."/>
            <person name="Kim Y."/>
            <person name="Won Y.J."/>
        </authorList>
    </citation>
    <scope>NUCLEOTIDE SEQUENCE [LARGE SCALE GENOMIC DNA]</scope>
    <source>
        <strain evidence="2">Wonlab-2016</strain>
    </source>
</reference>